<comment type="caution">
    <text evidence="2">The sequence shown here is derived from an EMBL/GenBank/DDBJ whole genome shotgun (WGS) entry which is preliminary data.</text>
</comment>
<dbReference type="AlphaFoldDB" id="A0A7J6V2Q7"/>
<evidence type="ECO:0000313" key="2">
    <source>
        <dbReference type="EMBL" id="KAF5179097.1"/>
    </source>
</evidence>
<dbReference type="EMBL" id="JABWDY010039242">
    <property type="protein sequence ID" value="KAF5179097.1"/>
    <property type="molecule type" value="Genomic_DNA"/>
</dbReference>
<accession>A0A7J6V2Q7</accession>
<protein>
    <submittedName>
        <fullName evidence="2">Uncharacterized protein</fullName>
    </submittedName>
</protein>
<sequence length="63" mass="6879">MFLCTTAYVNKIPLAKYIKEGWWGRIDNSDCDHDGSGGQTGPPYTRTGGSGGVQTGPPYRSRR</sequence>
<feature type="region of interest" description="Disordered" evidence="1">
    <location>
        <begin position="29"/>
        <end position="63"/>
    </location>
</feature>
<evidence type="ECO:0000313" key="3">
    <source>
        <dbReference type="Proteomes" id="UP000554482"/>
    </source>
</evidence>
<keyword evidence="3" id="KW-1185">Reference proteome</keyword>
<organism evidence="2 3">
    <name type="scientific">Thalictrum thalictroides</name>
    <name type="common">Rue-anemone</name>
    <name type="synonym">Anemone thalictroides</name>
    <dbReference type="NCBI Taxonomy" id="46969"/>
    <lineage>
        <taxon>Eukaryota</taxon>
        <taxon>Viridiplantae</taxon>
        <taxon>Streptophyta</taxon>
        <taxon>Embryophyta</taxon>
        <taxon>Tracheophyta</taxon>
        <taxon>Spermatophyta</taxon>
        <taxon>Magnoliopsida</taxon>
        <taxon>Ranunculales</taxon>
        <taxon>Ranunculaceae</taxon>
        <taxon>Thalictroideae</taxon>
        <taxon>Thalictrum</taxon>
    </lineage>
</organism>
<reference evidence="2 3" key="1">
    <citation type="submission" date="2020-06" db="EMBL/GenBank/DDBJ databases">
        <title>Transcriptomic and genomic resources for Thalictrum thalictroides and T. hernandezii: Facilitating candidate gene discovery in an emerging model plant lineage.</title>
        <authorList>
            <person name="Arias T."/>
            <person name="Riano-Pachon D.M."/>
            <person name="Di Stilio V.S."/>
        </authorList>
    </citation>
    <scope>NUCLEOTIDE SEQUENCE [LARGE SCALE GENOMIC DNA]</scope>
    <source>
        <strain evidence="3">cv. WT478/WT964</strain>
        <tissue evidence="2">Leaves</tissue>
    </source>
</reference>
<proteinExistence type="predicted"/>
<gene>
    <name evidence="2" type="ORF">FRX31_031333</name>
</gene>
<evidence type="ECO:0000256" key="1">
    <source>
        <dbReference type="SAM" id="MobiDB-lite"/>
    </source>
</evidence>
<name>A0A7J6V2Q7_THATH</name>
<dbReference type="Proteomes" id="UP000554482">
    <property type="component" value="Unassembled WGS sequence"/>
</dbReference>